<reference evidence="6" key="1">
    <citation type="journal article" date="2019" name="Int. J. Syst. Evol. Microbiol.">
        <title>The Global Catalogue of Microorganisms (GCM) 10K type strain sequencing project: providing services to taxonomists for standard genome sequencing and annotation.</title>
        <authorList>
            <consortium name="The Broad Institute Genomics Platform"/>
            <consortium name="The Broad Institute Genome Sequencing Center for Infectious Disease"/>
            <person name="Wu L."/>
            <person name="Ma J."/>
        </authorList>
    </citation>
    <scope>NUCLEOTIDE SEQUENCE [LARGE SCALE GENOMIC DNA]</scope>
    <source>
        <strain evidence="6">JCM 11483</strain>
    </source>
</reference>
<dbReference type="SUPFAM" id="SSF50249">
    <property type="entry name" value="Nucleic acid-binding proteins"/>
    <property type="match status" value="1"/>
</dbReference>
<dbReference type="PANTHER" id="PTHR10302:SF27">
    <property type="entry name" value="SINGLE-STRANDED DNA-BINDING PROTEIN"/>
    <property type="match status" value="1"/>
</dbReference>
<sequence>MTETITVRGFLGGDVRLVTTDRGLPIATFRLASTPRRFDRERQTWVDGETNWYSVACFRSLAQNAHATLGKGDPVVVTGRLKVRRWENEHGQRGTAVDIDADGVGHDLTFGTGSFVRLGTGPGEGARGGADRAPSEGPGEGPSEGPAGPDGGAESGGEEAASAGGPGAEGASGDSAAASAWDAAPAGEREPAPF</sequence>
<feature type="compositionally biased region" description="Low complexity" evidence="4">
    <location>
        <begin position="171"/>
        <end position="186"/>
    </location>
</feature>
<keyword evidence="6" id="KW-1185">Reference proteome</keyword>
<dbReference type="PROSITE" id="PS50935">
    <property type="entry name" value="SSB"/>
    <property type="match status" value="1"/>
</dbReference>
<evidence type="ECO:0000256" key="2">
    <source>
        <dbReference type="PROSITE-ProRule" id="PRU00252"/>
    </source>
</evidence>
<dbReference type="PANTHER" id="PTHR10302">
    <property type="entry name" value="SINGLE-STRANDED DNA-BINDING PROTEIN"/>
    <property type="match status" value="1"/>
</dbReference>
<dbReference type="Proteomes" id="UP001501736">
    <property type="component" value="Unassembled WGS sequence"/>
</dbReference>
<dbReference type="InterPro" id="IPR012340">
    <property type="entry name" value="NA-bd_OB-fold"/>
</dbReference>
<organism evidence="5 6">
    <name type="scientific">Nesterenkonia halobia</name>
    <dbReference type="NCBI Taxonomy" id="37922"/>
    <lineage>
        <taxon>Bacteria</taxon>
        <taxon>Bacillati</taxon>
        <taxon>Actinomycetota</taxon>
        <taxon>Actinomycetes</taxon>
        <taxon>Micrococcales</taxon>
        <taxon>Micrococcaceae</taxon>
        <taxon>Nesterenkonia</taxon>
    </lineage>
</organism>
<keyword evidence="1 2" id="KW-0238">DNA-binding</keyword>
<dbReference type="CDD" id="cd04496">
    <property type="entry name" value="SSB_OBF"/>
    <property type="match status" value="1"/>
</dbReference>
<evidence type="ECO:0000256" key="4">
    <source>
        <dbReference type="SAM" id="MobiDB-lite"/>
    </source>
</evidence>
<comment type="caution">
    <text evidence="5">The sequence shown here is derived from an EMBL/GenBank/DDBJ whole genome shotgun (WGS) entry which is preliminary data.</text>
</comment>
<name>A0ABP6RDE9_9MICC</name>
<evidence type="ECO:0000256" key="3">
    <source>
        <dbReference type="RuleBase" id="RU000524"/>
    </source>
</evidence>
<dbReference type="InterPro" id="IPR000424">
    <property type="entry name" value="Primosome_PriB/ssb"/>
</dbReference>
<feature type="compositionally biased region" description="Gly residues" evidence="4">
    <location>
        <begin position="138"/>
        <end position="155"/>
    </location>
</feature>
<dbReference type="Gene3D" id="2.40.50.140">
    <property type="entry name" value="Nucleic acid-binding proteins"/>
    <property type="match status" value="1"/>
</dbReference>
<feature type="region of interest" description="Disordered" evidence="4">
    <location>
        <begin position="115"/>
        <end position="194"/>
    </location>
</feature>
<accession>A0ABP6RDE9</accession>
<dbReference type="EMBL" id="BAAAYG010000004">
    <property type="protein sequence ID" value="GAA3283544.1"/>
    <property type="molecule type" value="Genomic_DNA"/>
</dbReference>
<gene>
    <name evidence="5" type="ORF">GCM10020260_12490</name>
</gene>
<dbReference type="Pfam" id="PF00436">
    <property type="entry name" value="SSB"/>
    <property type="match status" value="1"/>
</dbReference>
<evidence type="ECO:0000313" key="6">
    <source>
        <dbReference type="Proteomes" id="UP001501736"/>
    </source>
</evidence>
<dbReference type="NCBIfam" id="TIGR00621">
    <property type="entry name" value="ssb"/>
    <property type="match status" value="1"/>
</dbReference>
<dbReference type="RefSeq" id="WP_344719335.1">
    <property type="nucleotide sequence ID" value="NZ_BAAAYG010000004.1"/>
</dbReference>
<evidence type="ECO:0000256" key="1">
    <source>
        <dbReference type="ARBA" id="ARBA00023125"/>
    </source>
</evidence>
<protein>
    <recommendedName>
        <fullName evidence="3">Single-stranded DNA-binding protein</fullName>
    </recommendedName>
</protein>
<dbReference type="InterPro" id="IPR011344">
    <property type="entry name" value="ssDNA-bd"/>
</dbReference>
<evidence type="ECO:0000313" key="5">
    <source>
        <dbReference type="EMBL" id="GAA3283544.1"/>
    </source>
</evidence>
<proteinExistence type="predicted"/>